<dbReference type="GO" id="GO:0005886">
    <property type="term" value="C:plasma membrane"/>
    <property type="evidence" value="ECO:0007669"/>
    <property type="project" value="TreeGrafter"/>
</dbReference>
<keyword evidence="10" id="KW-1185">Reference proteome</keyword>
<feature type="transmembrane region" description="Helical" evidence="7">
    <location>
        <begin position="270"/>
        <end position="295"/>
    </location>
</feature>
<dbReference type="RefSeq" id="WP_006674712.1">
    <property type="nucleotide sequence ID" value="NZ_AHKH01000002.1"/>
</dbReference>
<dbReference type="InterPro" id="IPR029044">
    <property type="entry name" value="Nucleotide-diphossugar_trans"/>
</dbReference>
<evidence type="ECO:0000259" key="8">
    <source>
        <dbReference type="Pfam" id="PF00535"/>
    </source>
</evidence>
<evidence type="ECO:0000256" key="1">
    <source>
        <dbReference type="ARBA" id="ARBA00004141"/>
    </source>
</evidence>
<dbReference type="SUPFAM" id="SSF53448">
    <property type="entry name" value="Nucleotide-diphospho-sugar transferases"/>
    <property type="match status" value="1"/>
</dbReference>
<dbReference type="Pfam" id="PF00535">
    <property type="entry name" value="Glycos_transf_2"/>
    <property type="match status" value="1"/>
</dbReference>
<dbReference type="OrthoDB" id="9807778at2"/>
<gene>
    <name evidence="9" type="ORF">PDENDC454_01010</name>
</gene>
<keyword evidence="4 7" id="KW-0812">Transmembrane</keyword>
<comment type="subcellular location">
    <subcellularLocation>
        <location evidence="1">Membrane</location>
        <topology evidence="1">Multi-pass membrane protein</topology>
    </subcellularLocation>
</comment>
<evidence type="ECO:0000256" key="2">
    <source>
        <dbReference type="ARBA" id="ARBA00022676"/>
    </source>
</evidence>
<evidence type="ECO:0000256" key="6">
    <source>
        <dbReference type="ARBA" id="ARBA00023136"/>
    </source>
</evidence>
<dbReference type="PANTHER" id="PTHR48090">
    <property type="entry name" value="UNDECAPRENYL-PHOSPHATE 4-DEOXY-4-FORMAMIDO-L-ARABINOSE TRANSFERASE-RELATED"/>
    <property type="match status" value="1"/>
</dbReference>
<sequence>MNIPTLYITVPCYNEEDALPETTKHLLSVLSSLINEKIVAQQSRLLFIDDGSKDNTWMIIKKFNSENPLVLGLKLSKNVGHQKALFSGLIHAKEYADCVISMDADLQDDIWSVKEFVFKFLEGFEVVYGVRRSRNTDTWFKRWSAEAYYKCMNKLGIPLIYNHADYRLLSKRVLNNLSNFKEANLFLRGVIPLIGFRSTVVEYDRKERIAGESKYPLKKMLSLAWDGITSFSVKPIRLVTVLGFISLAICLVAALYAFVSKLLNYTVSGWTSLMLSIWFIGSIQLLALGVIGEYIGKIYAEVKGRPLFISEELLIDEQANSKN</sequence>
<keyword evidence="2" id="KW-0328">Glycosyltransferase</keyword>
<dbReference type="PANTHER" id="PTHR48090:SF1">
    <property type="entry name" value="PROPHAGE BACTOPRENOL GLUCOSYL TRANSFERASE HOMOLOG"/>
    <property type="match status" value="1"/>
</dbReference>
<evidence type="ECO:0000256" key="5">
    <source>
        <dbReference type="ARBA" id="ARBA00022989"/>
    </source>
</evidence>
<protein>
    <submittedName>
        <fullName evidence="9">Glycosyl transferase family protein</fullName>
    </submittedName>
</protein>
<dbReference type="Gene3D" id="3.90.550.10">
    <property type="entry name" value="Spore Coat Polysaccharide Biosynthesis Protein SpsA, Chain A"/>
    <property type="match status" value="1"/>
</dbReference>
<keyword evidence="3 9" id="KW-0808">Transferase</keyword>
<dbReference type="STRING" id="1131935.PDENDC454_01010"/>
<comment type="caution">
    <text evidence="9">The sequence shown here is derived from an EMBL/GenBank/DDBJ whole genome shotgun (WGS) entry which is preliminary data.</text>
</comment>
<dbReference type="Proteomes" id="UP000003900">
    <property type="component" value="Unassembled WGS sequence"/>
</dbReference>
<dbReference type="EMBL" id="AHKH01000002">
    <property type="protein sequence ID" value="EHQ64141.1"/>
    <property type="molecule type" value="Genomic_DNA"/>
</dbReference>
<evidence type="ECO:0000256" key="4">
    <source>
        <dbReference type="ARBA" id="ARBA00022692"/>
    </source>
</evidence>
<feature type="domain" description="Glycosyltransferase 2-like" evidence="8">
    <location>
        <begin position="8"/>
        <end position="176"/>
    </location>
</feature>
<evidence type="ECO:0000313" key="10">
    <source>
        <dbReference type="Proteomes" id="UP000003900"/>
    </source>
</evidence>
<evidence type="ECO:0000256" key="3">
    <source>
        <dbReference type="ARBA" id="ARBA00022679"/>
    </source>
</evidence>
<dbReference type="PATRIC" id="fig|1131935.3.peg.189"/>
<dbReference type="GO" id="GO:0016757">
    <property type="term" value="F:glycosyltransferase activity"/>
    <property type="evidence" value="ECO:0007669"/>
    <property type="project" value="UniProtKB-KW"/>
</dbReference>
<evidence type="ECO:0000256" key="7">
    <source>
        <dbReference type="SAM" id="Phobius"/>
    </source>
</evidence>
<reference evidence="9 10" key="1">
    <citation type="journal article" date="2012" name="J. Bacteriol.">
        <title>Genome Sequence of the Pattern-Forming Social Bacterium Paenibacillus dendritiformis C454 Chiral Morphotype.</title>
        <authorList>
            <person name="Sirota-Madi A."/>
            <person name="Olender T."/>
            <person name="Helman Y."/>
            <person name="Brainis I."/>
            <person name="Finkelshtein A."/>
            <person name="Roth D."/>
            <person name="Hagai E."/>
            <person name="Leshkowitz D."/>
            <person name="Brodsky L."/>
            <person name="Galatenko V."/>
            <person name="Nikolaev V."/>
            <person name="Gutnick D.L."/>
            <person name="Lancet D."/>
            <person name="Ben-Jacob E."/>
        </authorList>
    </citation>
    <scope>NUCLEOTIDE SEQUENCE [LARGE SCALE GENOMIC DNA]</scope>
    <source>
        <strain evidence="9 10">C454</strain>
    </source>
</reference>
<feature type="transmembrane region" description="Helical" evidence="7">
    <location>
        <begin position="238"/>
        <end position="258"/>
    </location>
</feature>
<keyword evidence="6 7" id="KW-0472">Membrane</keyword>
<evidence type="ECO:0000313" key="9">
    <source>
        <dbReference type="EMBL" id="EHQ64141.1"/>
    </source>
</evidence>
<dbReference type="InterPro" id="IPR001173">
    <property type="entry name" value="Glyco_trans_2-like"/>
</dbReference>
<proteinExistence type="predicted"/>
<accession>H3S9M3</accession>
<dbReference type="CDD" id="cd04187">
    <property type="entry name" value="DPM1_like_bac"/>
    <property type="match status" value="1"/>
</dbReference>
<dbReference type="InterPro" id="IPR050256">
    <property type="entry name" value="Glycosyltransferase_2"/>
</dbReference>
<dbReference type="AlphaFoldDB" id="H3S9M3"/>
<name>H3S9M3_9BACL</name>
<organism evidence="9 10">
    <name type="scientific">Paenibacillus dendritiformis C454</name>
    <dbReference type="NCBI Taxonomy" id="1131935"/>
    <lineage>
        <taxon>Bacteria</taxon>
        <taxon>Bacillati</taxon>
        <taxon>Bacillota</taxon>
        <taxon>Bacilli</taxon>
        <taxon>Bacillales</taxon>
        <taxon>Paenibacillaceae</taxon>
        <taxon>Paenibacillus</taxon>
    </lineage>
</organism>
<keyword evidence="5 7" id="KW-1133">Transmembrane helix</keyword>